<keyword evidence="1" id="KW-1185">Reference proteome</keyword>
<dbReference type="Proteomes" id="UP000095283">
    <property type="component" value="Unplaced"/>
</dbReference>
<reference evidence="2" key="1">
    <citation type="submission" date="2016-11" db="UniProtKB">
        <authorList>
            <consortium name="WormBaseParasite"/>
        </authorList>
    </citation>
    <scope>IDENTIFICATION</scope>
</reference>
<name>A0A1I7XC23_HETBA</name>
<dbReference type="AlphaFoldDB" id="A0A1I7XC23"/>
<evidence type="ECO:0000313" key="2">
    <source>
        <dbReference type="WBParaSite" id="Hba_15182"/>
    </source>
</evidence>
<proteinExistence type="predicted"/>
<protein>
    <submittedName>
        <fullName evidence="2">BHLH domain-containing protein</fullName>
    </submittedName>
</protein>
<sequence length="81" mass="9200">MSSDEDGSVLTEKRRQDILMTSNSTMTSSLERSLEIGAIHSDGLSDKERRVRAVKNTIKGKTHSVCDCNHFNFLPMVYYNF</sequence>
<dbReference type="WBParaSite" id="Hba_15182">
    <property type="protein sequence ID" value="Hba_15182"/>
    <property type="gene ID" value="Hba_15182"/>
</dbReference>
<organism evidence="1 2">
    <name type="scientific">Heterorhabditis bacteriophora</name>
    <name type="common">Entomopathogenic nematode worm</name>
    <dbReference type="NCBI Taxonomy" id="37862"/>
    <lineage>
        <taxon>Eukaryota</taxon>
        <taxon>Metazoa</taxon>
        <taxon>Ecdysozoa</taxon>
        <taxon>Nematoda</taxon>
        <taxon>Chromadorea</taxon>
        <taxon>Rhabditida</taxon>
        <taxon>Rhabditina</taxon>
        <taxon>Rhabditomorpha</taxon>
        <taxon>Strongyloidea</taxon>
        <taxon>Heterorhabditidae</taxon>
        <taxon>Heterorhabditis</taxon>
    </lineage>
</organism>
<evidence type="ECO:0000313" key="1">
    <source>
        <dbReference type="Proteomes" id="UP000095283"/>
    </source>
</evidence>
<accession>A0A1I7XC23</accession>